<feature type="transmembrane region" description="Helical" evidence="5">
    <location>
        <begin position="204"/>
        <end position="226"/>
    </location>
</feature>
<dbReference type="SUPFAM" id="SSF103473">
    <property type="entry name" value="MFS general substrate transporter"/>
    <property type="match status" value="1"/>
</dbReference>
<reference evidence="7" key="1">
    <citation type="submission" date="2025-08" db="UniProtKB">
        <authorList>
            <consortium name="RefSeq"/>
        </authorList>
    </citation>
    <scope>IDENTIFICATION</scope>
    <source>
        <tissue evidence="7">Muscle</tissue>
    </source>
</reference>
<name>A0ABM1TJL2_LIMPO</name>
<dbReference type="PROSITE" id="PS00216">
    <property type="entry name" value="SUGAR_TRANSPORT_1"/>
    <property type="match status" value="1"/>
</dbReference>
<organism evidence="6 7">
    <name type="scientific">Limulus polyphemus</name>
    <name type="common">Atlantic horseshoe crab</name>
    <dbReference type="NCBI Taxonomy" id="6850"/>
    <lineage>
        <taxon>Eukaryota</taxon>
        <taxon>Metazoa</taxon>
        <taxon>Ecdysozoa</taxon>
        <taxon>Arthropoda</taxon>
        <taxon>Chelicerata</taxon>
        <taxon>Merostomata</taxon>
        <taxon>Xiphosura</taxon>
        <taxon>Limulidae</taxon>
        <taxon>Limulus</taxon>
    </lineage>
</organism>
<feature type="transmembrane region" description="Helical" evidence="5">
    <location>
        <begin position="12"/>
        <end position="33"/>
    </location>
</feature>
<evidence type="ECO:0000256" key="2">
    <source>
        <dbReference type="ARBA" id="ARBA00022692"/>
    </source>
</evidence>
<evidence type="ECO:0000256" key="5">
    <source>
        <dbReference type="SAM" id="Phobius"/>
    </source>
</evidence>
<comment type="subcellular location">
    <subcellularLocation>
        <location evidence="1">Membrane</location>
        <topology evidence="1">Multi-pass membrane protein</topology>
    </subcellularLocation>
</comment>
<feature type="transmembrane region" description="Helical" evidence="5">
    <location>
        <begin position="313"/>
        <end position="336"/>
    </location>
</feature>
<keyword evidence="6" id="KW-1185">Reference proteome</keyword>
<evidence type="ECO:0000256" key="3">
    <source>
        <dbReference type="ARBA" id="ARBA00022989"/>
    </source>
</evidence>
<dbReference type="PANTHER" id="PTHR23507:SF1">
    <property type="entry name" value="FI18259P1-RELATED"/>
    <property type="match status" value="1"/>
</dbReference>
<sequence length="403" mass="45354">MESLRRAFYRLVSNLKYVTVEPLVTLIFFAFMVRGVCYQQLMLDKACYNEIRYSSDVCSNLNDEKYKLQKDEVQRMANNYHMGTTIVSTLPAIILSIFIGPWSDKYGRRYPLIVALLGFLLEGIGVIIVTARFELPLYFNLLIHIPSGLSGGMIMIFTSVYSYISDVSDTESRPFRYALLEMGVVLGAPLGTQVGGQIYKHHGYIPVFSTSLVFIILSVAYVIFIVKESKKISKDVKLKTVALDFFSVDNVKESLSTCLKKRPGNARLQIWLLIIAICFQLFVNMGLSASILHGTSSIAIRTRLSKMVAKDELGKVFSLMAMCESAIPVLGTVIWSQVYNNSLEFYPGLTYLVCAIVLIIPLTIFIWLLCSQDVYHTLEEENDVKITQLNEVANAVIGEEKKV</sequence>
<dbReference type="Pfam" id="PF07690">
    <property type="entry name" value="MFS_1"/>
    <property type="match status" value="1"/>
</dbReference>
<dbReference type="InterPro" id="IPR036259">
    <property type="entry name" value="MFS_trans_sf"/>
</dbReference>
<dbReference type="GeneID" id="106471752"/>
<gene>
    <name evidence="7" type="primary">LOC106471752</name>
</gene>
<evidence type="ECO:0000256" key="1">
    <source>
        <dbReference type="ARBA" id="ARBA00004141"/>
    </source>
</evidence>
<keyword evidence="4 5" id="KW-0472">Membrane</keyword>
<accession>A0ABM1TJL2</accession>
<feature type="transmembrane region" description="Helical" evidence="5">
    <location>
        <begin position="175"/>
        <end position="192"/>
    </location>
</feature>
<dbReference type="Proteomes" id="UP000694941">
    <property type="component" value="Unplaced"/>
</dbReference>
<proteinExistence type="predicted"/>
<feature type="transmembrane region" description="Helical" evidence="5">
    <location>
        <begin position="80"/>
        <end position="100"/>
    </location>
</feature>
<dbReference type="InterPro" id="IPR011701">
    <property type="entry name" value="MFS"/>
</dbReference>
<feature type="transmembrane region" description="Helical" evidence="5">
    <location>
        <begin position="112"/>
        <end position="131"/>
    </location>
</feature>
<evidence type="ECO:0000256" key="4">
    <source>
        <dbReference type="ARBA" id="ARBA00023136"/>
    </source>
</evidence>
<dbReference type="InterPro" id="IPR005829">
    <property type="entry name" value="Sugar_transporter_CS"/>
</dbReference>
<evidence type="ECO:0000313" key="7">
    <source>
        <dbReference type="RefSeq" id="XP_022256068.1"/>
    </source>
</evidence>
<dbReference type="PANTHER" id="PTHR23507">
    <property type="entry name" value="ZGC:174356"/>
    <property type="match status" value="1"/>
</dbReference>
<feature type="transmembrane region" description="Helical" evidence="5">
    <location>
        <begin position="270"/>
        <end position="293"/>
    </location>
</feature>
<keyword evidence="2 5" id="KW-0812">Transmembrane</keyword>
<feature type="transmembrane region" description="Helical" evidence="5">
    <location>
        <begin position="348"/>
        <end position="369"/>
    </location>
</feature>
<dbReference type="Gene3D" id="1.20.1250.20">
    <property type="entry name" value="MFS general substrate transporter like domains"/>
    <property type="match status" value="1"/>
</dbReference>
<dbReference type="RefSeq" id="XP_022256068.1">
    <property type="nucleotide sequence ID" value="XM_022400360.1"/>
</dbReference>
<evidence type="ECO:0000313" key="6">
    <source>
        <dbReference type="Proteomes" id="UP000694941"/>
    </source>
</evidence>
<keyword evidence="3 5" id="KW-1133">Transmembrane helix</keyword>
<protein>
    <submittedName>
        <fullName evidence="7">Proton-coupled folate transporter-like isoform X2</fullName>
    </submittedName>
</protein>
<feature type="transmembrane region" description="Helical" evidence="5">
    <location>
        <begin position="137"/>
        <end position="163"/>
    </location>
</feature>